<dbReference type="GO" id="GO:0005516">
    <property type="term" value="F:calmodulin binding"/>
    <property type="evidence" value="ECO:0007669"/>
    <property type="project" value="InterPro"/>
</dbReference>
<protein>
    <submittedName>
        <fullName evidence="2">DUF1781-domain-containing protein</fullName>
    </submittedName>
</protein>
<dbReference type="GO" id="GO:0031122">
    <property type="term" value="P:cytoplasmic microtubule organization"/>
    <property type="evidence" value="ECO:0007669"/>
    <property type="project" value="TreeGrafter"/>
</dbReference>
<dbReference type="AlphaFoldDB" id="A0A1Y2CJL1"/>
<organism evidence="2 3">
    <name type="scientific">Rhizoclosmatium globosum</name>
    <dbReference type="NCBI Taxonomy" id="329046"/>
    <lineage>
        <taxon>Eukaryota</taxon>
        <taxon>Fungi</taxon>
        <taxon>Fungi incertae sedis</taxon>
        <taxon>Chytridiomycota</taxon>
        <taxon>Chytridiomycota incertae sedis</taxon>
        <taxon>Chytridiomycetes</taxon>
        <taxon>Chytridiales</taxon>
        <taxon>Chytriomycetaceae</taxon>
        <taxon>Rhizoclosmatium</taxon>
    </lineage>
</organism>
<dbReference type="InterPro" id="IPR032940">
    <property type="entry name" value="CAMSAP"/>
</dbReference>
<dbReference type="GO" id="GO:0007026">
    <property type="term" value="P:negative regulation of microtubule depolymerization"/>
    <property type="evidence" value="ECO:0007669"/>
    <property type="project" value="TreeGrafter"/>
</dbReference>
<dbReference type="GO" id="GO:0036449">
    <property type="term" value="C:microtubule minus-end"/>
    <property type="evidence" value="ECO:0007669"/>
    <property type="project" value="TreeGrafter"/>
</dbReference>
<evidence type="ECO:0000313" key="3">
    <source>
        <dbReference type="Proteomes" id="UP000193642"/>
    </source>
</evidence>
<dbReference type="PROSITE" id="PS51508">
    <property type="entry name" value="CKK"/>
    <property type="match status" value="1"/>
</dbReference>
<dbReference type="Proteomes" id="UP000193642">
    <property type="component" value="Unassembled WGS sequence"/>
</dbReference>
<dbReference type="PANTHER" id="PTHR21595">
    <property type="entry name" value="PATRONIN"/>
    <property type="match status" value="1"/>
</dbReference>
<dbReference type="InterPro" id="IPR038209">
    <property type="entry name" value="CKK_dom_sf"/>
</dbReference>
<dbReference type="OrthoDB" id="2125658at2759"/>
<dbReference type="InterPro" id="IPR014797">
    <property type="entry name" value="CKK_CAMSAP"/>
</dbReference>
<keyword evidence="3" id="KW-1185">Reference proteome</keyword>
<reference evidence="2 3" key="1">
    <citation type="submission" date="2016-07" db="EMBL/GenBank/DDBJ databases">
        <title>Pervasive Adenine N6-methylation of Active Genes in Fungi.</title>
        <authorList>
            <consortium name="DOE Joint Genome Institute"/>
            <person name="Mondo S.J."/>
            <person name="Dannebaum R.O."/>
            <person name="Kuo R.C."/>
            <person name="Labutti K."/>
            <person name="Haridas S."/>
            <person name="Kuo A."/>
            <person name="Salamov A."/>
            <person name="Ahrendt S.R."/>
            <person name="Lipzen A."/>
            <person name="Sullivan W."/>
            <person name="Andreopoulos W.B."/>
            <person name="Clum A."/>
            <person name="Lindquist E."/>
            <person name="Daum C."/>
            <person name="Ramamoorthy G.K."/>
            <person name="Gryganskyi A."/>
            <person name="Culley D."/>
            <person name="Magnuson J.K."/>
            <person name="James T.Y."/>
            <person name="O'Malley M.A."/>
            <person name="Stajich J.E."/>
            <person name="Spatafora J.W."/>
            <person name="Visel A."/>
            <person name="Grigoriev I.V."/>
        </authorList>
    </citation>
    <scope>NUCLEOTIDE SEQUENCE [LARGE SCALE GENOMIC DNA]</scope>
    <source>
        <strain evidence="2 3">JEL800</strain>
    </source>
</reference>
<dbReference type="EMBL" id="MCGO01000014">
    <property type="protein sequence ID" value="ORY47220.1"/>
    <property type="molecule type" value="Genomic_DNA"/>
</dbReference>
<name>A0A1Y2CJL1_9FUNG</name>
<dbReference type="PANTHER" id="PTHR21595:SF0">
    <property type="entry name" value="PATRONIN"/>
    <property type="match status" value="1"/>
</dbReference>
<dbReference type="Gene3D" id="3.10.20.360">
    <property type="entry name" value="CKK domain"/>
    <property type="match status" value="1"/>
</dbReference>
<dbReference type="Pfam" id="PF08683">
    <property type="entry name" value="CAMSAP_CKK"/>
    <property type="match status" value="1"/>
</dbReference>
<proteinExistence type="predicted"/>
<comment type="caution">
    <text evidence="2">The sequence shown here is derived from an EMBL/GenBank/DDBJ whole genome shotgun (WGS) entry which is preliminary data.</text>
</comment>
<dbReference type="GO" id="GO:0051011">
    <property type="term" value="F:microtubule minus-end binding"/>
    <property type="evidence" value="ECO:0007669"/>
    <property type="project" value="TreeGrafter"/>
</dbReference>
<feature type="domain" description="CKK" evidence="1">
    <location>
        <begin position="65"/>
        <end position="184"/>
    </location>
</feature>
<evidence type="ECO:0000259" key="1">
    <source>
        <dbReference type="PROSITE" id="PS51508"/>
    </source>
</evidence>
<evidence type="ECO:0000313" key="2">
    <source>
        <dbReference type="EMBL" id="ORY47220.1"/>
    </source>
</evidence>
<dbReference type="InterPro" id="IPR011033">
    <property type="entry name" value="PRC_barrel-like_sf"/>
</dbReference>
<gene>
    <name evidence="2" type="ORF">BCR33DRAFT_92448</name>
</gene>
<sequence length="184" mass="20390">MDLIASRSRIRAAQKAAEKEMALAAARASSTISHVSSNSLKLPPVAGPNQIVAATSSSAQLKRKKTPMAVVPKMQSNRKLIKNALQVCLAGTVNEKVKNEVLEDLETSSANHFIILFRGLKNHAFKGLYSYDPQLHQVLRVYAPAAISSPQRPGHRYYPTLSHQHLQPRTHLLSDQIQSRSRMY</sequence>
<dbReference type="SUPFAM" id="SSF50346">
    <property type="entry name" value="PRC-barrel domain"/>
    <property type="match status" value="1"/>
</dbReference>
<dbReference type="SMART" id="SM01051">
    <property type="entry name" value="CAMSAP_CKK"/>
    <property type="match status" value="1"/>
</dbReference>
<accession>A0A1Y2CJL1</accession>